<name>A0A5M6CV64_9BACT</name>
<protein>
    <recommendedName>
        <fullName evidence="4">Cytochrome B</fullName>
    </recommendedName>
</protein>
<keyword evidence="1" id="KW-0812">Transmembrane</keyword>
<feature type="transmembrane region" description="Helical" evidence="1">
    <location>
        <begin position="46"/>
        <end position="66"/>
    </location>
</feature>
<dbReference type="EMBL" id="VWSH01000001">
    <property type="protein sequence ID" value="KAA5537089.1"/>
    <property type="molecule type" value="Genomic_DNA"/>
</dbReference>
<evidence type="ECO:0000313" key="2">
    <source>
        <dbReference type="EMBL" id="KAA5537089.1"/>
    </source>
</evidence>
<feature type="transmembrane region" description="Helical" evidence="1">
    <location>
        <begin position="126"/>
        <end position="145"/>
    </location>
</feature>
<evidence type="ECO:0008006" key="4">
    <source>
        <dbReference type="Google" id="ProtNLM"/>
    </source>
</evidence>
<dbReference type="RefSeq" id="WP_150031665.1">
    <property type="nucleotide sequence ID" value="NZ_VWSH01000001.1"/>
</dbReference>
<dbReference type="AlphaFoldDB" id="A0A5M6CV64"/>
<dbReference type="Proteomes" id="UP000323632">
    <property type="component" value="Unassembled WGS sequence"/>
</dbReference>
<evidence type="ECO:0000313" key="3">
    <source>
        <dbReference type="Proteomes" id="UP000323632"/>
    </source>
</evidence>
<proteinExistence type="predicted"/>
<sequence length="156" mass="17708">MHTGMLHLHSVLRWIILLVALWAIIKMAAGRSGNKPFTTSDKRPALFFLIFMDLQLLVGLYLYFTSATLGFASFQEYSFGEIMRTAILRFFAVEHLVAMLIAVVLVHVGYSATKNAATDQKKFNKAFWCFLIALIVILASIPWPFREALGRGWMPH</sequence>
<reference evidence="2 3" key="1">
    <citation type="submission" date="2019-09" db="EMBL/GenBank/DDBJ databases">
        <title>Genome sequence and assembly of Taibaiella sp.</title>
        <authorList>
            <person name="Chhetri G."/>
        </authorList>
    </citation>
    <scope>NUCLEOTIDE SEQUENCE [LARGE SCALE GENOMIC DNA]</scope>
    <source>
        <strain evidence="2 3">KVB11</strain>
    </source>
</reference>
<feature type="transmembrane region" description="Helical" evidence="1">
    <location>
        <begin position="6"/>
        <end position="25"/>
    </location>
</feature>
<organism evidence="2 3">
    <name type="scientific">Taibaiella lutea</name>
    <dbReference type="NCBI Taxonomy" id="2608001"/>
    <lineage>
        <taxon>Bacteria</taxon>
        <taxon>Pseudomonadati</taxon>
        <taxon>Bacteroidota</taxon>
        <taxon>Chitinophagia</taxon>
        <taxon>Chitinophagales</taxon>
        <taxon>Chitinophagaceae</taxon>
        <taxon>Taibaiella</taxon>
    </lineage>
</organism>
<evidence type="ECO:0000256" key="1">
    <source>
        <dbReference type="SAM" id="Phobius"/>
    </source>
</evidence>
<accession>A0A5M6CV64</accession>
<comment type="caution">
    <text evidence="2">The sequence shown here is derived from an EMBL/GenBank/DDBJ whole genome shotgun (WGS) entry which is preliminary data.</text>
</comment>
<feature type="transmembrane region" description="Helical" evidence="1">
    <location>
        <begin position="86"/>
        <end position="106"/>
    </location>
</feature>
<keyword evidence="3" id="KW-1185">Reference proteome</keyword>
<gene>
    <name evidence="2" type="ORF">F0919_05280</name>
</gene>
<keyword evidence="1" id="KW-0472">Membrane</keyword>
<keyword evidence="1" id="KW-1133">Transmembrane helix</keyword>